<comment type="caution">
    <text evidence="1">The sequence shown here is derived from an EMBL/GenBank/DDBJ whole genome shotgun (WGS) entry which is preliminary data.</text>
</comment>
<accession>A0A0V1BIN7</accession>
<sequence>MANGSCGWIALCKLVEWANEMKKHISSADALFDLPTLYDLGQLQKRPGIQAIQGHAGIIASYYLRMWRVVRIEKFADRWRAGKKFPAARLSRYLLAIRDERVVGRVLFLCLSVFFARSTEQQFRRCSHVGVQKCRPFYVRSVEPVVKVDGHRSQSVGWIEVVRAICLFFLFKSLTIHLSICVSPLDSVCPYKDGKIGKQWPRWTTASCQGQRLVSDSDVIIATRSGQIRPIT</sequence>
<name>A0A0V1BIN7_TRISP</name>
<dbReference type="InParanoid" id="A0A0V1BIN7"/>
<protein>
    <submittedName>
        <fullName evidence="1">Uncharacterized protein</fullName>
    </submittedName>
</protein>
<reference evidence="1 2" key="1">
    <citation type="submission" date="2015-01" db="EMBL/GenBank/DDBJ databases">
        <title>Evolution of Trichinella species and genotypes.</title>
        <authorList>
            <person name="Korhonen P.K."/>
            <person name="Edoardo P."/>
            <person name="Giuseppe L.R."/>
            <person name="Gasser R.B."/>
        </authorList>
    </citation>
    <scope>NUCLEOTIDE SEQUENCE [LARGE SCALE GENOMIC DNA]</scope>
    <source>
        <strain evidence="1">ISS3</strain>
    </source>
</reference>
<organism evidence="1 2">
    <name type="scientific">Trichinella spiralis</name>
    <name type="common">Trichina worm</name>
    <dbReference type="NCBI Taxonomy" id="6334"/>
    <lineage>
        <taxon>Eukaryota</taxon>
        <taxon>Metazoa</taxon>
        <taxon>Ecdysozoa</taxon>
        <taxon>Nematoda</taxon>
        <taxon>Enoplea</taxon>
        <taxon>Dorylaimia</taxon>
        <taxon>Trichinellida</taxon>
        <taxon>Trichinellidae</taxon>
        <taxon>Trichinella</taxon>
    </lineage>
</organism>
<evidence type="ECO:0000313" key="2">
    <source>
        <dbReference type="Proteomes" id="UP000054776"/>
    </source>
</evidence>
<gene>
    <name evidence="1" type="ORF">T01_9734</name>
</gene>
<keyword evidence="2" id="KW-1185">Reference proteome</keyword>
<evidence type="ECO:0000313" key="1">
    <source>
        <dbReference type="EMBL" id="KRY36754.1"/>
    </source>
</evidence>
<dbReference type="Proteomes" id="UP000054776">
    <property type="component" value="Unassembled WGS sequence"/>
</dbReference>
<dbReference type="AlphaFoldDB" id="A0A0V1BIN7"/>
<proteinExistence type="predicted"/>
<dbReference type="EMBL" id="JYDH01000040">
    <property type="protein sequence ID" value="KRY36754.1"/>
    <property type="molecule type" value="Genomic_DNA"/>
</dbReference>